<dbReference type="NCBIfam" id="TIGR03768">
    <property type="entry name" value="RPA4764"/>
    <property type="match status" value="1"/>
</dbReference>
<protein>
    <submittedName>
        <fullName evidence="2">TIGR03768 family metallophosphoesterase</fullName>
    </submittedName>
</protein>
<dbReference type="PANTHER" id="PTHR43143">
    <property type="entry name" value="METALLOPHOSPHOESTERASE, CALCINEURIN SUPERFAMILY"/>
    <property type="match status" value="1"/>
</dbReference>
<dbReference type="InterPro" id="IPR029052">
    <property type="entry name" value="Metallo-depent_PP-like"/>
</dbReference>
<name>A0ABV2TL67_9RHOO</name>
<keyword evidence="3" id="KW-1185">Reference proteome</keyword>
<dbReference type="InterPro" id="IPR051918">
    <property type="entry name" value="STPP_CPPED1"/>
</dbReference>
<feature type="chain" id="PRO_5045924963" evidence="1">
    <location>
        <begin position="24"/>
        <end position="634"/>
    </location>
</feature>
<dbReference type="PANTHER" id="PTHR43143:SF1">
    <property type="entry name" value="SERINE_THREONINE-PROTEIN PHOSPHATASE CPPED1"/>
    <property type="match status" value="1"/>
</dbReference>
<dbReference type="EMBL" id="JBEWZI010000005">
    <property type="protein sequence ID" value="MET7013903.1"/>
    <property type="molecule type" value="Genomic_DNA"/>
</dbReference>
<evidence type="ECO:0000256" key="1">
    <source>
        <dbReference type="SAM" id="SignalP"/>
    </source>
</evidence>
<accession>A0ABV2TL67</accession>
<evidence type="ECO:0000313" key="3">
    <source>
        <dbReference type="Proteomes" id="UP001549691"/>
    </source>
</evidence>
<evidence type="ECO:0000313" key="2">
    <source>
        <dbReference type="EMBL" id="MET7013903.1"/>
    </source>
</evidence>
<reference evidence="2 3" key="1">
    <citation type="submission" date="2024-07" db="EMBL/GenBank/DDBJ databases">
        <title>Uliginosibacterium flavum JJ3220;KACC:17644.</title>
        <authorList>
            <person name="Kim M.K."/>
        </authorList>
    </citation>
    <scope>NUCLEOTIDE SEQUENCE [LARGE SCALE GENOMIC DNA]</scope>
    <source>
        <strain evidence="2 3">KACC:17644</strain>
    </source>
</reference>
<feature type="signal peptide" evidence="1">
    <location>
        <begin position="1"/>
        <end position="23"/>
    </location>
</feature>
<dbReference type="Proteomes" id="UP001549691">
    <property type="component" value="Unassembled WGS sequence"/>
</dbReference>
<gene>
    <name evidence="2" type="ORF">ABXR19_06860</name>
</gene>
<dbReference type="InterPro" id="IPR006311">
    <property type="entry name" value="TAT_signal"/>
</dbReference>
<keyword evidence="1" id="KW-0732">Signal</keyword>
<dbReference type="SUPFAM" id="SSF56300">
    <property type="entry name" value="Metallo-dependent phosphatases"/>
    <property type="match status" value="1"/>
</dbReference>
<dbReference type="RefSeq" id="WP_354600365.1">
    <property type="nucleotide sequence ID" value="NZ_JBEWZI010000005.1"/>
</dbReference>
<dbReference type="InterPro" id="IPR022507">
    <property type="entry name" value="Metallophosphoesterase_RPA4764"/>
</dbReference>
<sequence>MQRRNFLKSSLLTLPLAATATGAASDAAAAPGKGRCEPRPPQRYPIDSGNVITTAQNTVLPGPIPAVKIQMTDVAHYDRYGYGNWTLGAPLQVVTRTDICAANYRHAGVSRKVKLLNFFAITDIHITDKESPNQLIYLQQLTYDKPQPGIEMLGKQPWAWMTSVYSPVMLYTTQVLDAAIQTVNELHKSAPFDFGISLGDACNSTQYNELRWYIDVIDGKLIKPSSGAHAGEDSVDYQKPFQAAGLNKSIPFYQTLGNHDHFFIGSFSVYDGPRKDLPQTYTGKTIFACGDALYQPGNFTRTDYYMGTIDGSTPYGTVVGAGPVANFKTPPTVVPDPDRRSLKKGEWVKEFFKTTSSPVGHGFNLVDPKYGKDFACYSFVPKSALPLKVIVLDVTQNETDGANTSIHGHGFLDQTRWSWLKEQLAAGKKADQLMIIAAHIPIAVAHKGSYMEWWDDPTNATTLKGLIDEMQANTNVLMWIAGHRHTNSIKAFNSPDADKAPEKGFWQVETSSLRDFPQQFRTFEIYVNSDYTVSVVATNVDPAVLHGTPAATSRKYAIAATQVVNSPVIAQNLFQTPSELIDLVTQAPVPDPDKPGRSLSDPSIATMNPTGSYNAELIKQLSPAMVARLKALFP</sequence>
<proteinExistence type="predicted"/>
<dbReference type="Gene3D" id="3.60.21.10">
    <property type="match status" value="1"/>
</dbReference>
<dbReference type="PROSITE" id="PS51318">
    <property type="entry name" value="TAT"/>
    <property type="match status" value="1"/>
</dbReference>
<organism evidence="2 3">
    <name type="scientific">Uliginosibacterium flavum</name>
    <dbReference type="NCBI Taxonomy" id="1396831"/>
    <lineage>
        <taxon>Bacteria</taxon>
        <taxon>Pseudomonadati</taxon>
        <taxon>Pseudomonadota</taxon>
        <taxon>Betaproteobacteria</taxon>
        <taxon>Rhodocyclales</taxon>
        <taxon>Zoogloeaceae</taxon>
        <taxon>Uliginosibacterium</taxon>
    </lineage>
</organism>
<comment type="caution">
    <text evidence="2">The sequence shown here is derived from an EMBL/GenBank/DDBJ whole genome shotgun (WGS) entry which is preliminary data.</text>
</comment>